<dbReference type="SUPFAM" id="SSF51569">
    <property type="entry name" value="Aldolase"/>
    <property type="match status" value="1"/>
</dbReference>
<organism evidence="1 2">
    <name type="scientific">Labrys miyagiensis</name>
    <dbReference type="NCBI Taxonomy" id="346912"/>
    <lineage>
        <taxon>Bacteria</taxon>
        <taxon>Pseudomonadati</taxon>
        <taxon>Pseudomonadota</taxon>
        <taxon>Alphaproteobacteria</taxon>
        <taxon>Hyphomicrobiales</taxon>
        <taxon>Xanthobacteraceae</taxon>
        <taxon>Labrys</taxon>
    </lineage>
</organism>
<sequence>MTHELEQLRAASDVVADIANVEAVRDFKPDSWMAKSSIILDALSKPAFNGAVAAAVEEGRSSGQAEAHIAAKLPMASDKLTEEIRKFHADGMRVETMLTDRLSAVSRI</sequence>
<dbReference type="RefSeq" id="WP_284315348.1">
    <property type="nucleotide sequence ID" value="NZ_BSPC01000063.1"/>
</dbReference>
<reference evidence="2" key="1">
    <citation type="journal article" date="2019" name="Int. J. Syst. Evol. Microbiol.">
        <title>The Global Catalogue of Microorganisms (GCM) 10K type strain sequencing project: providing services to taxonomists for standard genome sequencing and annotation.</title>
        <authorList>
            <consortium name="The Broad Institute Genomics Platform"/>
            <consortium name="The Broad Institute Genome Sequencing Center for Infectious Disease"/>
            <person name="Wu L."/>
            <person name="Ma J."/>
        </authorList>
    </citation>
    <scope>NUCLEOTIDE SEQUENCE [LARGE SCALE GENOMIC DNA]</scope>
    <source>
        <strain evidence="2">NBRC 101365</strain>
    </source>
</reference>
<dbReference type="Gene3D" id="3.20.20.70">
    <property type="entry name" value="Aldolase class I"/>
    <property type="match status" value="1"/>
</dbReference>
<dbReference type="Proteomes" id="UP001156882">
    <property type="component" value="Unassembled WGS sequence"/>
</dbReference>
<name>A0ABQ6CPU8_9HYPH</name>
<gene>
    <name evidence="1" type="ORF">GCM10007874_53960</name>
</gene>
<dbReference type="EMBL" id="BSPC01000063">
    <property type="protein sequence ID" value="GLS22378.1"/>
    <property type="molecule type" value="Genomic_DNA"/>
</dbReference>
<evidence type="ECO:0000313" key="2">
    <source>
        <dbReference type="Proteomes" id="UP001156882"/>
    </source>
</evidence>
<keyword evidence="2" id="KW-1185">Reference proteome</keyword>
<proteinExistence type="predicted"/>
<accession>A0ABQ6CPU8</accession>
<evidence type="ECO:0000313" key="1">
    <source>
        <dbReference type="EMBL" id="GLS22378.1"/>
    </source>
</evidence>
<comment type="caution">
    <text evidence="1">The sequence shown here is derived from an EMBL/GenBank/DDBJ whole genome shotgun (WGS) entry which is preliminary data.</text>
</comment>
<protein>
    <submittedName>
        <fullName evidence="1">Uncharacterized protein</fullName>
    </submittedName>
</protein>
<dbReference type="InterPro" id="IPR013785">
    <property type="entry name" value="Aldolase_TIM"/>
</dbReference>